<dbReference type="InterPro" id="IPR036390">
    <property type="entry name" value="WH_DNA-bd_sf"/>
</dbReference>
<dbReference type="PROSITE" id="PS50949">
    <property type="entry name" value="HTH_GNTR"/>
    <property type="match status" value="1"/>
</dbReference>
<evidence type="ECO:0000313" key="9">
    <source>
        <dbReference type="Proteomes" id="UP000034491"/>
    </source>
</evidence>
<protein>
    <recommendedName>
        <fullName evidence="6">Pyruvate dehydrogenase complex repressor</fullName>
    </recommendedName>
</protein>
<dbReference type="SMART" id="SM00345">
    <property type="entry name" value="HTH_GNTR"/>
    <property type="match status" value="1"/>
</dbReference>
<feature type="domain" description="HTH gntR-type" evidence="7">
    <location>
        <begin position="9"/>
        <end position="77"/>
    </location>
</feature>
<dbReference type="AlphaFoldDB" id="A0A0M2RGN0"/>
<evidence type="ECO:0000256" key="2">
    <source>
        <dbReference type="ARBA" id="ARBA00023015"/>
    </source>
</evidence>
<accession>A0A0M2RGN0</accession>
<dbReference type="EMBL" id="LANI01000001">
    <property type="protein sequence ID" value="KKJ78713.1"/>
    <property type="molecule type" value="Genomic_DNA"/>
</dbReference>
<keyword evidence="3" id="KW-0238">DNA-binding</keyword>
<comment type="function">
    <text evidence="5">Transcriptional repressor for the pyruvate dehydrogenase complex genes aceEF and lpd.</text>
</comment>
<comment type="caution">
    <text evidence="8">The sequence shown here is derived from an EMBL/GenBank/DDBJ whole genome shotgun (WGS) entry which is preliminary data.</text>
</comment>
<evidence type="ECO:0000256" key="3">
    <source>
        <dbReference type="ARBA" id="ARBA00023125"/>
    </source>
</evidence>
<proteinExistence type="predicted"/>
<dbReference type="SUPFAM" id="SSF48008">
    <property type="entry name" value="GntR ligand-binding domain-like"/>
    <property type="match status" value="1"/>
</dbReference>
<dbReference type="Gene3D" id="1.20.120.530">
    <property type="entry name" value="GntR ligand-binding domain-like"/>
    <property type="match status" value="1"/>
</dbReference>
<gene>
    <name evidence="8" type="ORF">WH95_01125</name>
</gene>
<sequence>MALNKIRSEKLSDTVAKQLENYILEGVLPPGEYLPAERDLAKQLDVSRPSLRDALQKLESQGLLETHQGGGTLVKNFLGPSLTNPLTAIFQNHPDTVNDFMEFRAISEGNAAYYAAQRATDADREILTACIADMDAAHEKGDLELEASIDADFHMNIAEAAHNVVLLHVIRSLVEVLKQGVFLSRKQLYTHQGSRDHLLAQHHAIYDAIMAGNPEQAQKASQDHLAYVRQAIRDLEREDHRIEVSKRRLERFMAKQRQDTKSTRKKY</sequence>
<dbReference type="PRINTS" id="PR00035">
    <property type="entry name" value="HTHGNTR"/>
</dbReference>
<evidence type="ECO:0000256" key="1">
    <source>
        <dbReference type="ARBA" id="ARBA00022491"/>
    </source>
</evidence>
<evidence type="ECO:0000256" key="4">
    <source>
        <dbReference type="ARBA" id="ARBA00023163"/>
    </source>
</evidence>
<keyword evidence="9" id="KW-1185">Reference proteome</keyword>
<dbReference type="SUPFAM" id="SSF46785">
    <property type="entry name" value="Winged helix' DNA-binding domain"/>
    <property type="match status" value="1"/>
</dbReference>
<dbReference type="PANTHER" id="PTHR43537:SF34">
    <property type="entry name" value="PYRUVATE DEHYDROGENASE COMPLEX REPRESSOR"/>
    <property type="match status" value="1"/>
</dbReference>
<dbReference type="InterPro" id="IPR011711">
    <property type="entry name" value="GntR_C"/>
</dbReference>
<evidence type="ECO:0000313" key="8">
    <source>
        <dbReference type="EMBL" id="KKJ78713.1"/>
    </source>
</evidence>
<dbReference type="CDD" id="cd07377">
    <property type="entry name" value="WHTH_GntR"/>
    <property type="match status" value="1"/>
</dbReference>
<evidence type="ECO:0000256" key="6">
    <source>
        <dbReference type="ARBA" id="ARBA00039592"/>
    </source>
</evidence>
<name>A0A0M2RGN0_9PROT</name>
<dbReference type="Gene3D" id="1.10.10.10">
    <property type="entry name" value="Winged helix-like DNA-binding domain superfamily/Winged helix DNA-binding domain"/>
    <property type="match status" value="1"/>
</dbReference>
<dbReference type="Proteomes" id="UP000034491">
    <property type="component" value="Unassembled WGS sequence"/>
</dbReference>
<keyword evidence="2" id="KW-0805">Transcription regulation</keyword>
<organism evidence="8 9">
    <name type="scientific">Kiloniella litopenaei</name>
    <dbReference type="NCBI Taxonomy" id="1549748"/>
    <lineage>
        <taxon>Bacteria</taxon>
        <taxon>Pseudomonadati</taxon>
        <taxon>Pseudomonadota</taxon>
        <taxon>Alphaproteobacteria</taxon>
        <taxon>Rhodospirillales</taxon>
        <taxon>Kiloniellaceae</taxon>
        <taxon>Kiloniella</taxon>
    </lineage>
</organism>
<evidence type="ECO:0000259" key="7">
    <source>
        <dbReference type="PROSITE" id="PS50949"/>
    </source>
</evidence>
<dbReference type="OrthoDB" id="5450856at2"/>
<dbReference type="Pfam" id="PF00392">
    <property type="entry name" value="GntR"/>
    <property type="match status" value="1"/>
</dbReference>
<dbReference type="GO" id="GO:0003700">
    <property type="term" value="F:DNA-binding transcription factor activity"/>
    <property type="evidence" value="ECO:0007669"/>
    <property type="project" value="InterPro"/>
</dbReference>
<dbReference type="InterPro" id="IPR036388">
    <property type="entry name" value="WH-like_DNA-bd_sf"/>
</dbReference>
<keyword evidence="4" id="KW-0804">Transcription</keyword>
<dbReference type="SMART" id="SM00895">
    <property type="entry name" value="FCD"/>
    <property type="match status" value="1"/>
</dbReference>
<dbReference type="STRING" id="1549748.WH95_01125"/>
<reference evidence="8 9" key="1">
    <citation type="submission" date="2015-03" db="EMBL/GenBank/DDBJ databases">
        <title>Genome sequence of Kiloniella sp. P1-1, isolated from the gut microflora of Pacific white shrimp, Penaeus vannamei.</title>
        <authorList>
            <person name="Shao Z."/>
            <person name="Wang L."/>
            <person name="Li X."/>
        </authorList>
    </citation>
    <scope>NUCLEOTIDE SEQUENCE [LARGE SCALE GENOMIC DNA]</scope>
    <source>
        <strain evidence="8 9">P1-1</strain>
    </source>
</reference>
<dbReference type="PANTHER" id="PTHR43537">
    <property type="entry name" value="TRANSCRIPTIONAL REGULATOR, GNTR FAMILY"/>
    <property type="match status" value="1"/>
</dbReference>
<keyword evidence="1" id="KW-0678">Repressor</keyword>
<dbReference type="Pfam" id="PF07729">
    <property type="entry name" value="FCD"/>
    <property type="match status" value="1"/>
</dbReference>
<dbReference type="InterPro" id="IPR008920">
    <property type="entry name" value="TF_FadR/GntR_C"/>
</dbReference>
<evidence type="ECO:0000256" key="5">
    <source>
        <dbReference type="ARBA" id="ARBA00037357"/>
    </source>
</evidence>
<dbReference type="RefSeq" id="WP_046501820.1">
    <property type="nucleotide sequence ID" value="NZ_LANI01000001.1"/>
</dbReference>
<dbReference type="GO" id="GO:0003677">
    <property type="term" value="F:DNA binding"/>
    <property type="evidence" value="ECO:0007669"/>
    <property type="project" value="UniProtKB-KW"/>
</dbReference>
<dbReference type="InterPro" id="IPR000524">
    <property type="entry name" value="Tscrpt_reg_HTH_GntR"/>
</dbReference>